<proteinExistence type="predicted"/>
<dbReference type="AlphaFoldDB" id="A0A7S1VAX6"/>
<sequence>MRASIAASLDPSSDGWVGTSLARWDRPSRHSLTLPTPLCICLSRLPSLAPALVQMELEAERERDMGVAPARQAGGGVCVTHCPPSRHLCSNEARENQQDRATVPIVLPRRLVGACMSRYDQVDGARVQERLSRLLCAAADTLRQAQPSATLARTLWPGVPAAPPSLGTLRACLQAGEAQEEEEEKDVASRWRPMRRPLSVSSLAALVHVHDTFMPPSLVDTLVHGASGTAEDSLDWLRDERARAASLFGQQETEAEAMLGAILRGMNER</sequence>
<accession>A0A7S1VAX6</accession>
<organism evidence="1">
    <name type="scientific">Sexangularia sp. CB-2014</name>
    <dbReference type="NCBI Taxonomy" id="1486929"/>
    <lineage>
        <taxon>Eukaryota</taxon>
        <taxon>Amoebozoa</taxon>
        <taxon>Tubulinea</taxon>
        <taxon>Elardia</taxon>
        <taxon>Arcellinida</taxon>
        <taxon>Arcellinida incertae sedis</taxon>
        <taxon>Sexangularia</taxon>
    </lineage>
</organism>
<name>A0A7S1VAX6_9EUKA</name>
<evidence type="ECO:0000313" key="1">
    <source>
        <dbReference type="EMBL" id="CAD9293794.1"/>
    </source>
</evidence>
<dbReference type="EMBL" id="HBGL01005922">
    <property type="protein sequence ID" value="CAD9293794.1"/>
    <property type="molecule type" value="Transcribed_RNA"/>
</dbReference>
<reference evidence="1" key="1">
    <citation type="submission" date="2021-01" db="EMBL/GenBank/DDBJ databases">
        <authorList>
            <person name="Corre E."/>
            <person name="Pelletier E."/>
            <person name="Niang G."/>
            <person name="Scheremetjew M."/>
            <person name="Finn R."/>
            <person name="Kale V."/>
            <person name="Holt S."/>
            <person name="Cochrane G."/>
            <person name="Meng A."/>
            <person name="Brown T."/>
            <person name="Cohen L."/>
        </authorList>
    </citation>
    <scope>NUCLEOTIDE SEQUENCE</scope>
    <source>
        <strain evidence="1">ATCC 50979</strain>
    </source>
</reference>
<gene>
    <name evidence="1" type="ORF">SSP0437_LOCUS4540</name>
</gene>
<protein>
    <submittedName>
        <fullName evidence="1">Uncharacterized protein</fullName>
    </submittedName>
</protein>